<keyword evidence="2" id="KW-1185">Reference proteome</keyword>
<accession>A0A2H3P1H1</accession>
<name>A0A2H3P1H1_9BACT</name>
<sequence length="101" mass="11656">MASDSILLVAYHDDCRFKIEENEEEKEAAGFYVFRFERDSTCSTHDYLQDSLALPQQRNLRSKNGAFPALLGIPRVRKRHNKRLHADEGQGRVAIDRCFVS</sequence>
<protein>
    <submittedName>
        <fullName evidence="1">Uncharacterized protein</fullName>
    </submittedName>
</protein>
<dbReference type="AlphaFoldDB" id="A0A2H3P1H1"/>
<dbReference type="EMBL" id="PDEP01000027">
    <property type="protein sequence ID" value="PEN04561.1"/>
    <property type="molecule type" value="Genomic_DNA"/>
</dbReference>
<proteinExistence type="predicted"/>
<comment type="caution">
    <text evidence="1">The sequence shown here is derived from an EMBL/GenBank/DDBJ whole genome shotgun (WGS) entry which is preliminary data.</text>
</comment>
<gene>
    <name evidence="1" type="ORF">CRI93_14935</name>
</gene>
<dbReference type="Proteomes" id="UP000221024">
    <property type="component" value="Unassembled WGS sequence"/>
</dbReference>
<reference evidence="1 2" key="1">
    <citation type="submission" date="2017-10" db="EMBL/GenBank/DDBJ databases">
        <title>Draft genome of Longimonas halophila.</title>
        <authorList>
            <person name="Goh K.M."/>
            <person name="Shamsir M.S."/>
            <person name="Lim S.W."/>
        </authorList>
    </citation>
    <scope>NUCLEOTIDE SEQUENCE [LARGE SCALE GENOMIC DNA]</scope>
    <source>
        <strain evidence="1 2">KCTC 42399</strain>
    </source>
</reference>
<evidence type="ECO:0000313" key="1">
    <source>
        <dbReference type="EMBL" id="PEN04561.1"/>
    </source>
</evidence>
<organism evidence="1 2">
    <name type="scientific">Longimonas halophila</name>
    <dbReference type="NCBI Taxonomy" id="1469170"/>
    <lineage>
        <taxon>Bacteria</taxon>
        <taxon>Pseudomonadati</taxon>
        <taxon>Rhodothermota</taxon>
        <taxon>Rhodothermia</taxon>
        <taxon>Rhodothermales</taxon>
        <taxon>Salisaetaceae</taxon>
        <taxon>Longimonas</taxon>
    </lineage>
</organism>
<evidence type="ECO:0000313" key="2">
    <source>
        <dbReference type="Proteomes" id="UP000221024"/>
    </source>
</evidence>
<dbReference type="RefSeq" id="WP_098063522.1">
    <property type="nucleotide sequence ID" value="NZ_PDEP01000027.1"/>
</dbReference>